<accession>A0A316UKP1</accession>
<dbReference type="RefSeq" id="XP_025359553.1">
    <property type="nucleotide sequence ID" value="XM_025509411.1"/>
</dbReference>
<dbReference type="Proteomes" id="UP000245884">
    <property type="component" value="Unassembled WGS sequence"/>
</dbReference>
<gene>
    <name evidence="1" type="ORF">BDZ90DRAFT_281923</name>
</gene>
<dbReference type="Gene3D" id="6.10.140.1230">
    <property type="match status" value="1"/>
</dbReference>
<dbReference type="GO" id="GO:0007034">
    <property type="term" value="P:vacuolar transport"/>
    <property type="evidence" value="ECO:0007669"/>
    <property type="project" value="InterPro"/>
</dbReference>
<name>A0A316UKP1_9BASI</name>
<dbReference type="PANTHER" id="PTHR10476">
    <property type="entry name" value="CHARGED MULTIVESICULAR BODY PROTEIN"/>
    <property type="match status" value="1"/>
</dbReference>
<dbReference type="InterPro" id="IPR005024">
    <property type="entry name" value="Snf7_fam"/>
</dbReference>
<dbReference type="OrthoDB" id="10266568at2759"/>
<dbReference type="AlphaFoldDB" id="A0A316UKP1"/>
<evidence type="ECO:0000313" key="1">
    <source>
        <dbReference type="EMBL" id="PWN24941.1"/>
    </source>
</evidence>
<proteinExistence type="predicted"/>
<dbReference type="Pfam" id="PF03357">
    <property type="entry name" value="Snf7"/>
    <property type="match status" value="1"/>
</dbReference>
<dbReference type="GeneID" id="37031234"/>
<protein>
    <submittedName>
        <fullName evidence="1">Putative DID2-class E vacuolar-protein sorting and endocytosis factor</fullName>
    </submittedName>
</protein>
<dbReference type="EMBL" id="KZ819678">
    <property type="protein sequence ID" value="PWN24941.1"/>
    <property type="molecule type" value="Genomic_DNA"/>
</dbReference>
<evidence type="ECO:0000313" key="2">
    <source>
        <dbReference type="Proteomes" id="UP000245884"/>
    </source>
</evidence>
<keyword evidence="2" id="KW-1185">Reference proteome</keyword>
<sequence length="206" mass="22395">MSGLEKSLFQLKFTAKSLNRQSRKATKDEGVEKAKLKKALAQGNNEGARIYASNAIRKNNESLNLLRLASRIDAVASRVETAVTMRQVTGSMASVVKGMDKAMQSMNLEQISMVMDKFENQFEDLDVQTSTMEGVMGSTVASSTPQDQVDLLMAKVADENGIELGQKMDEGKLPSLAAPAVEEPAVKESGDEDKLAQRLRALRPAT</sequence>
<reference evidence="1 2" key="1">
    <citation type="journal article" date="2018" name="Mol. Biol. Evol.">
        <title>Broad Genomic Sampling Reveals a Smut Pathogenic Ancestry of the Fungal Clade Ustilaginomycotina.</title>
        <authorList>
            <person name="Kijpornyongpan T."/>
            <person name="Mondo S.J."/>
            <person name="Barry K."/>
            <person name="Sandor L."/>
            <person name="Lee J."/>
            <person name="Lipzen A."/>
            <person name="Pangilinan J."/>
            <person name="LaButti K."/>
            <person name="Hainaut M."/>
            <person name="Henrissat B."/>
            <person name="Grigoriev I.V."/>
            <person name="Spatafora J.W."/>
            <person name="Aime M.C."/>
        </authorList>
    </citation>
    <scope>NUCLEOTIDE SEQUENCE [LARGE SCALE GENOMIC DNA]</scope>
    <source>
        <strain evidence="1 2">MCA 5214</strain>
    </source>
</reference>
<dbReference type="STRING" id="1569628.A0A316UKP1"/>
<organism evidence="1 2">
    <name type="scientific">Jaminaea rosea</name>
    <dbReference type="NCBI Taxonomy" id="1569628"/>
    <lineage>
        <taxon>Eukaryota</taxon>
        <taxon>Fungi</taxon>
        <taxon>Dikarya</taxon>
        <taxon>Basidiomycota</taxon>
        <taxon>Ustilaginomycotina</taxon>
        <taxon>Exobasidiomycetes</taxon>
        <taxon>Microstromatales</taxon>
        <taxon>Microstromatales incertae sedis</taxon>
        <taxon>Jaminaea</taxon>
    </lineage>
</organism>